<dbReference type="GO" id="GO:0051087">
    <property type="term" value="F:protein-folding chaperone binding"/>
    <property type="evidence" value="ECO:0007669"/>
    <property type="project" value="TreeGrafter"/>
</dbReference>
<protein>
    <recommendedName>
        <fullName evidence="3">Co-chaperonin GroES</fullName>
    </recommendedName>
    <alternativeName>
        <fullName evidence="3">10 kDa chaperonin</fullName>
    </alternativeName>
    <alternativeName>
        <fullName evidence="3">Chaperonin-10</fullName>
        <shortName evidence="3">Cpn10</shortName>
    </alternativeName>
</protein>
<evidence type="ECO:0000256" key="3">
    <source>
        <dbReference type="HAMAP-Rule" id="MF_00580"/>
    </source>
</evidence>
<dbReference type="FunFam" id="2.30.33.40:FF:000001">
    <property type="entry name" value="10 kDa chaperonin"/>
    <property type="match status" value="1"/>
</dbReference>
<dbReference type="PANTHER" id="PTHR10772">
    <property type="entry name" value="10 KDA HEAT SHOCK PROTEIN"/>
    <property type="match status" value="1"/>
</dbReference>
<evidence type="ECO:0000256" key="2">
    <source>
        <dbReference type="ARBA" id="ARBA00023186"/>
    </source>
</evidence>
<comment type="function">
    <text evidence="3 4">Together with the chaperonin GroEL, plays an essential role in assisting protein folding. The GroEL-GroES system forms a nano-cage that allows encapsulation of the non-native substrate proteins and provides a physical environment optimized to promote and accelerate protein folding. GroES binds to the apical surface of the GroEL ring, thereby capping the opening of the GroEL channel.</text>
</comment>
<evidence type="ECO:0000256" key="1">
    <source>
        <dbReference type="ARBA" id="ARBA00006975"/>
    </source>
</evidence>
<dbReference type="SUPFAM" id="SSF50129">
    <property type="entry name" value="GroES-like"/>
    <property type="match status" value="1"/>
</dbReference>
<dbReference type="SMART" id="SM00883">
    <property type="entry name" value="Cpn10"/>
    <property type="match status" value="1"/>
</dbReference>
<evidence type="ECO:0000256" key="4">
    <source>
        <dbReference type="RuleBase" id="RU000535"/>
    </source>
</evidence>
<dbReference type="Gene3D" id="2.30.33.40">
    <property type="entry name" value="GroES chaperonin"/>
    <property type="match status" value="1"/>
</dbReference>
<dbReference type="InterPro" id="IPR020818">
    <property type="entry name" value="Chaperonin_GroES"/>
</dbReference>
<comment type="subcellular location">
    <subcellularLocation>
        <location evidence="3">Cytoplasm</location>
    </subcellularLocation>
</comment>
<dbReference type="PANTHER" id="PTHR10772:SF63">
    <property type="entry name" value="20 KDA CHAPERONIN, CHLOROPLASTIC"/>
    <property type="match status" value="1"/>
</dbReference>
<dbReference type="GO" id="GO:0005524">
    <property type="term" value="F:ATP binding"/>
    <property type="evidence" value="ECO:0007669"/>
    <property type="project" value="InterPro"/>
</dbReference>
<comment type="subunit">
    <text evidence="3">Heptamer of 7 subunits arranged in a ring. Interacts with the chaperonin GroEL.</text>
</comment>
<organism evidence="5 6">
    <name type="scientific">Candidatus Campbellbacteria bacterium CG22_combo_CG10-13_8_21_14_all_36_13</name>
    <dbReference type="NCBI Taxonomy" id="1974529"/>
    <lineage>
        <taxon>Bacteria</taxon>
        <taxon>Candidatus Campbelliibacteriota</taxon>
    </lineage>
</organism>
<dbReference type="HAMAP" id="MF_00580">
    <property type="entry name" value="CH10"/>
    <property type="match status" value="1"/>
</dbReference>
<comment type="caution">
    <text evidence="5">The sequence shown here is derived from an EMBL/GenBank/DDBJ whole genome shotgun (WGS) entry which is preliminary data.</text>
</comment>
<comment type="similarity">
    <text evidence="1 3 4">Belongs to the GroES chaperonin family.</text>
</comment>
<dbReference type="EMBL" id="PCTT01000027">
    <property type="protein sequence ID" value="PIP87078.1"/>
    <property type="molecule type" value="Genomic_DNA"/>
</dbReference>
<proteinExistence type="inferred from homology"/>
<dbReference type="InterPro" id="IPR037124">
    <property type="entry name" value="Chaperonin_GroES_sf"/>
</dbReference>
<reference evidence="5 6" key="1">
    <citation type="submission" date="2017-09" db="EMBL/GenBank/DDBJ databases">
        <title>Depth-based differentiation of microbial function through sediment-hosted aquifers and enrichment of novel symbionts in the deep terrestrial subsurface.</title>
        <authorList>
            <person name="Probst A.J."/>
            <person name="Ladd B."/>
            <person name="Jarett J.K."/>
            <person name="Geller-Mcgrath D.E."/>
            <person name="Sieber C.M."/>
            <person name="Emerson J.B."/>
            <person name="Anantharaman K."/>
            <person name="Thomas B.C."/>
            <person name="Malmstrom R."/>
            <person name="Stieglmeier M."/>
            <person name="Klingl A."/>
            <person name="Woyke T."/>
            <person name="Ryan C.M."/>
            <person name="Banfield J.F."/>
        </authorList>
    </citation>
    <scope>NUCLEOTIDE SEQUENCE [LARGE SCALE GENOMIC DNA]</scope>
    <source>
        <strain evidence="5">CG22_combo_CG10-13_8_21_14_all_36_13</strain>
    </source>
</reference>
<dbReference type="GO" id="GO:0044183">
    <property type="term" value="F:protein folding chaperone"/>
    <property type="evidence" value="ECO:0007669"/>
    <property type="project" value="InterPro"/>
</dbReference>
<dbReference type="AlphaFoldDB" id="A0A2H0DYY4"/>
<accession>A0A2H0DYY4</accession>
<keyword evidence="2 3" id="KW-0143">Chaperone</keyword>
<dbReference type="Pfam" id="PF00166">
    <property type="entry name" value="Cpn10"/>
    <property type="match status" value="1"/>
</dbReference>
<name>A0A2H0DYY4_9BACT</name>
<dbReference type="CDD" id="cd00320">
    <property type="entry name" value="cpn10"/>
    <property type="match status" value="1"/>
</dbReference>
<evidence type="ECO:0000313" key="5">
    <source>
        <dbReference type="EMBL" id="PIP87078.1"/>
    </source>
</evidence>
<dbReference type="GO" id="GO:0051082">
    <property type="term" value="F:unfolded protein binding"/>
    <property type="evidence" value="ECO:0007669"/>
    <property type="project" value="TreeGrafter"/>
</dbReference>
<gene>
    <name evidence="3" type="primary">groES</name>
    <name evidence="3" type="synonym">groS</name>
    <name evidence="5" type="ORF">COW81_02205</name>
</gene>
<sequence>MATKNTKITPLGDRVLIQNSLKTSEKKTKSGIIIPETVKEDRGAKEGKVIAVGEGKYIDGKLVPLSVKVGQSVLFSWGDDIVIDGEEYHLVSEGNILGVVN</sequence>
<dbReference type="InterPro" id="IPR011032">
    <property type="entry name" value="GroES-like_sf"/>
</dbReference>
<dbReference type="GO" id="GO:0046872">
    <property type="term" value="F:metal ion binding"/>
    <property type="evidence" value="ECO:0007669"/>
    <property type="project" value="TreeGrafter"/>
</dbReference>
<keyword evidence="3" id="KW-0963">Cytoplasm</keyword>
<dbReference type="Proteomes" id="UP000231143">
    <property type="component" value="Unassembled WGS sequence"/>
</dbReference>
<dbReference type="PRINTS" id="PR00297">
    <property type="entry name" value="CHAPERONIN10"/>
</dbReference>
<dbReference type="GO" id="GO:0005737">
    <property type="term" value="C:cytoplasm"/>
    <property type="evidence" value="ECO:0007669"/>
    <property type="project" value="UniProtKB-SubCell"/>
</dbReference>
<evidence type="ECO:0000313" key="6">
    <source>
        <dbReference type="Proteomes" id="UP000231143"/>
    </source>
</evidence>